<feature type="domain" description="Methyltransferase" evidence="1">
    <location>
        <begin position="52"/>
        <end position="127"/>
    </location>
</feature>
<dbReference type="RefSeq" id="WP_201373297.1">
    <property type="nucleotide sequence ID" value="NZ_BNJG01000002.1"/>
</dbReference>
<accession>A0ABQ3UVY1</accession>
<dbReference type="CDD" id="cd02440">
    <property type="entry name" value="AdoMet_MTases"/>
    <property type="match status" value="1"/>
</dbReference>
<dbReference type="Proteomes" id="UP000654345">
    <property type="component" value="Unassembled WGS sequence"/>
</dbReference>
<keyword evidence="3" id="KW-1185">Reference proteome</keyword>
<organism evidence="2 3">
    <name type="scientific">Ktedonobacter robiniae</name>
    <dbReference type="NCBI Taxonomy" id="2778365"/>
    <lineage>
        <taxon>Bacteria</taxon>
        <taxon>Bacillati</taxon>
        <taxon>Chloroflexota</taxon>
        <taxon>Ktedonobacteria</taxon>
        <taxon>Ktedonobacterales</taxon>
        <taxon>Ktedonobacteraceae</taxon>
        <taxon>Ktedonobacter</taxon>
    </lineage>
</organism>
<dbReference type="Pfam" id="PF13649">
    <property type="entry name" value="Methyltransf_25"/>
    <property type="match status" value="1"/>
</dbReference>
<proteinExistence type="predicted"/>
<dbReference type="InterPro" id="IPR041698">
    <property type="entry name" value="Methyltransf_25"/>
</dbReference>
<sequence>MFDFDAELAEHYGAFTSYTSAVSPALVEYYGENPTAEVDRLLDLYATSERTVLDLGCGAGQTLCRLAPKVKHIWGLDQNQELLAATRLRAERLGLENITTVYGSSYDAEAIASLPDATFELAFSRRGPNFSEQLVPKLRQEAMVVQEFVSGFDGYPLGEIFGRRHYTPYYYTDHELIISTYAGLGLFPVSSKVYFYEEYFRDGEHFEAYLKQMWAMLSNWRLPPCPYEAARDRAALELYVRYNTTPKGVRLLRQRKVYVLRRAPVAFYPCQKL</sequence>
<name>A0ABQ3UVY1_9CHLR</name>
<dbReference type="SUPFAM" id="SSF53335">
    <property type="entry name" value="S-adenosyl-L-methionine-dependent methyltransferases"/>
    <property type="match status" value="1"/>
</dbReference>
<protein>
    <recommendedName>
        <fullName evidence="1">Methyltransferase domain-containing protein</fullName>
    </recommendedName>
</protein>
<evidence type="ECO:0000259" key="1">
    <source>
        <dbReference type="Pfam" id="PF13649"/>
    </source>
</evidence>
<dbReference type="InterPro" id="IPR029063">
    <property type="entry name" value="SAM-dependent_MTases_sf"/>
</dbReference>
<comment type="caution">
    <text evidence="2">The sequence shown here is derived from an EMBL/GenBank/DDBJ whole genome shotgun (WGS) entry which is preliminary data.</text>
</comment>
<evidence type="ECO:0000313" key="2">
    <source>
        <dbReference type="EMBL" id="GHO56842.1"/>
    </source>
</evidence>
<dbReference type="EMBL" id="BNJG01000002">
    <property type="protein sequence ID" value="GHO56842.1"/>
    <property type="molecule type" value="Genomic_DNA"/>
</dbReference>
<evidence type="ECO:0000313" key="3">
    <source>
        <dbReference type="Proteomes" id="UP000654345"/>
    </source>
</evidence>
<reference evidence="2 3" key="1">
    <citation type="journal article" date="2021" name="Int. J. Syst. Evol. Microbiol.">
        <title>Reticulibacter mediterranei gen. nov., sp. nov., within the new family Reticulibacteraceae fam. nov., and Ktedonospora formicarum gen. nov., sp. nov., Ktedonobacter robiniae sp. nov., Dictyobacter formicarum sp. nov. and Dictyobacter arantiisoli sp. nov., belonging to the class Ktedonobacteria.</title>
        <authorList>
            <person name="Yabe S."/>
            <person name="Zheng Y."/>
            <person name="Wang C.M."/>
            <person name="Sakai Y."/>
            <person name="Abe K."/>
            <person name="Yokota A."/>
            <person name="Donadio S."/>
            <person name="Cavaletti L."/>
            <person name="Monciardini P."/>
        </authorList>
    </citation>
    <scope>NUCLEOTIDE SEQUENCE [LARGE SCALE GENOMIC DNA]</scope>
    <source>
        <strain evidence="2 3">SOSP1-30</strain>
    </source>
</reference>
<dbReference type="Gene3D" id="3.40.50.150">
    <property type="entry name" value="Vaccinia Virus protein VP39"/>
    <property type="match status" value="1"/>
</dbReference>
<gene>
    <name evidence="2" type="ORF">KSB_53170</name>
</gene>